<dbReference type="Pfam" id="PF10589">
    <property type="entry name" value="NADH_4Fe-4S"/>
    <property type="match status" value="1"/>
</dbReference>
<reference evidence="13 14" key="1">
    <citation type="submission" date="2018-06" db="EMBL/GenBank/DDBJ databases">
        <title>Lujinxingia sediminis gen. nov. sp. nov., a new facultative anaerobic member of the class Deltaproteobacteria, and proposal of Lujinxingaceae fam. nov.</title>
        <authorList>
            <person name="Guo L.-Y."/>
            <person name="Li C.-M."/>
            <person name="Wang S."/>
            <person name="Du Z.-J."/>
        </authorList>
    </citation>
    <scope>NUCLEOTIDE SEQUENCE [LARGE SCALE GENOMIC DNA]</scope>
    <source>
        <strain evidence="13 14">FA350</strain>
    </source>
</reference>
<comment type="similarity">
    <text evidence="3 12">Belongs to the complex I 51 kDa subunit family.</text>
</comment>
<comment type="catalytic activity">
    <reaction evidence="12">
        <text>a quinone + NADH + 5 H(+)(in) = a quinol + NAD(+) + 4 H(+)(out)</text>
        <dbReference type="Rhea" id="RHEA:57888"/>
        <dbReference type="ChEBI" id="CHEBI:15378"/>
        <dbReference type="ChEBI" id="CHEBI:24646"/>
        <dbReference type="ChEBI" id="CHEBI:57540"/>
        <dbReference type="ChEBI" id="CHEBI:57945"/>
        <dbReference type="ChEBI" id="CHEBI:132124"/>
    </reaction>
</comment>
<name>A0A2Z4FL63_9DELT</name>
<dbReference type="SUPFAM" id="SSF142019">
    <property type="entry name" value="Nqo1 FMN-binding domain-like"/>
    <property type="match status" value="1"/>
</dbReference>
<dbReference type="NCBIfam" id="TIGR01959">
    <property type="entry name" value="nuoF_fam"/>
    <property type="match status" value="1"/>
</dbReference>
<gene>
    <name evidence="13" type="ORF">DN745_09955</name>
</gene>
<evidence type="ECO:0000256" key="4">
    <source>
        <dbReference type="ARBA" id="ARBA00022485"/>
    </source>
</evidence>
<dbReference type="OrthoDB" id="9805533at2"/>
<dbReference type="SUPFAM" id="SSF142984">
    <property type="entry name" value="Nqo1 middle domain-like"/>
    <property type="match status" value="1"/>
</dbReference>
<dbReference type="FunFam" id="1.20.1440.230:FF:000001">
    <property type="entry name" value="Mitochondrial NADH dehydrogenase flavoprotein 1"/>
    <property type="match status" value="1"/>
</dbReference>
<dbReference type="PANTHER" id="PTHR11780:SF10">
    <property type="entry name" value="NADH DEHYDROGENASE [UBIQUINONE] FLAVOPROTEIN 1, MITOCHONDRIAL"/>
    <property type="match status" value="1"/>
</dbReference>
<dbReference type="SMART" id="SM00928">
    <property type="entry name" value="NADH_4Fe-4S"/>
    <property type="match status" value="1"/>
</dbReference>
<evidence type="ECO:0000256" key="5">
    <source>
        <dbReference type="ARBA" id="ARBA00022630"/>
    </source>
</evidence>
<comment type="cofactor">
    <cofactor evidence="2 12">
        <name>[4Fe-4S] cluster</name>
        <dbReference type="ChEBI" id="CHEBI:49883"/>
    </cofactor>
</comment>
<dbReference type="InterPro" id="IPR050837">
    <property type="entry name" value="ComplexI_51kDa_subunit"/>
</dbReference>
<dbReference type="GO" id="GO:0045333">
    <property type="term" value="P:cellular respiration"/>
    <property type="evidence" value="ECO:0007669"/>
    <property type="project" value="TreeGrafter"/>
</dbReference>
<dbReference type="PANTHER" id="PTHR11780">
    <property type="entry name" value="NADH-UBIQUINONE OXIDOREDUCTASE FLAVOPROTEIN 1 NDUFV1"/>
    <property type="match status" value="1"/>
</dbReference>
<evidence type="ECO:0000256" key="7">
    <source>
        <dbReference type="ARBA" id="ARBA00022723"/>
    </source>
</evidence>
<keyword evidence="5 12" id="KW-0285">Flavoprotein</keyword>
<dbReference type="Pfam" id="PF10531">
    <property type="entry name" value="SLBB"/>
    <property type="match status" value="1"/>
</dbReference>
<keyword evidence="11 12" id="KW-0520">NAD</keyword>
<proteinExistence type="inferred from homology"/>
<dbReference type="GO" id="GO:0010181">
    <property type="term" value="F:FMN binding"/>
    <property type="evidence" value="ECO:0007669"/>
    <property type="project" value="InterPro"/>
</dbReference>
<dbReference type="GO" id="GO:0051539">
    <property type="term" value="F:4 iron, 4 sulfur cluster binding"/>
    <property type="evidence" value="ECO:0007669"/>
    <property type="project" value="UniProtKB-UniRule"/>
</dbReference>
<evidence type="ECO:0000256" key="10">
    <source>
        <dbReference type="ARBA" id="ARBA00023014"/>
    </source>
</evidence>
<dbReference type="InterPro" id="IPR037207">
    <property type="entry name" value="Nuop51_4Fe4S-bd_sf"/>
</dbReference>
<dbReference type="Proteomes" id="UP000249799">
    <property type="component" value="Chromosome"/>
</dbReference>
<dbReference type="InterPro" id="IPR019554">
    <property type="entry name" value="Soluble_ligand-bd"/>
</dbReference>
<keyword evidence="10 12" id="KW-0411">Iron-sulfur</keyword>
<dbReference type="GO" id="GO:0046872">
    <property type="term" value="F:metal ion binding"/>
    <property type="evidence" value="ECO:0007669"/>
    <property type="project" value="UniProtKB-KW"/>
</dbReference>
<keyword evidence="6 12" id="KW-0288">FMN</keyword>
<dbReference type="GO" id="GO:0051287">
    <property type="term" value="F:NAD binding"/>
    <property type="evidence" value="ECO:0007669"/>
    <property type="project" value="UniProtKB-UniRule"/>
</dbReference>
<dbReference type="AlphaFoldDB" id="A0A2Z4FL63"/>
<dbReference type="GO" id="GO:0008137">
    <property type="term" value="F:NADH dehydrogenase (ubiquinone) activity"/>
    <property type="evidence" value="ECO:0007669"/>
    <property type="project" value="InterPro"/>
</dbReference>
<comment type="cofactor">
    <cofactor evidence="1 12">
        <name>FMN</name>
        <dbReference type="ChEBI" id="CHEBI:58210"/>
    </cofactor>
</comment>
<dbReference type="InterPro" id="IPR001949">
    <property type="entry name" value="NADH-UbQ_OxRdtase_51kDa_CS"/>
</dbReference>
<dbReference type="GO" id="GO:0003954">
    <property type="term" value="F:NADH dehydrogenase activity"/>
    <property type="evidence" value="ECO:0007669"/>
    <property type="project" value="TreeGrafter"/>
</dbReference>
<dbReference type="SUPFAM" id="SSF140490">
    <property type="entry name" value="Nqo1C-terminal domain-like"/>
    <property type="match status" value="1"/>
</dbReference>
<organism evidence="13 14">
    <name type="scientific">Bradymonas sediminis</name>
    <dbReference type="NCBI Taxonomy" id="1548548"/>
    <lineage>
        <taxon>Bacteria</taxon>
        <taxon>Deltaproteobacteria</taxon>
        <taxon>Bradymonadales</taxon>
        <taxon>Bradymonadaceae</taxon>
        <taxon>Bradymonas</taxon>
    </lineage>
</organism>
<accession>A0A2Z4FL63</accession>
<dbReference type="InterPro" id="IPR019575">
    <property type="entry name" value="Nuop51_4Fe4S-bd"/>
</dbReference>
<dbReference type="Gene3D" id="3.10.20.600">
    <property type="match status" value="1"/>
</dbReference>
<dbReference type="NCBIfam" id="NF010120">
    <property type="entry name" value="PRK13596.1"/>
    <property type="match status" value="1"/>
</dbReference>
<comment type="function">
    <text evidence="12">NDH-1 shuttles electrons from NADH, via FMN and iron-sulfur (Fe-S) centers, to quinones in the respiratory chain.</text>
</comment>
<dbReference type="Gene3D" id="6.10.250.1450">
    <property type="match status" value="1"/>
</dbReference>
<dbReference type="KEGG" id="bsed:DN745_09955"/>
<keyword evidence="4 12" id="KW-0004">4Fe-4S</keyword>
<dbReference type="InterPro" id="IPR037225">
    <property type="entry name" value="Nuo51_FMN-bd_sf"/>
</dbReference>
<evidence type="ECO:0000256" key="3">
    <source>
        <dbReference type="ARBA" id="ARBA00007523"/>
    </source>
</evidence>
<evidence type="ECO:0000256" key="12">
    <source>
        <dbReference type="RuleBase" id="RU364066"/>
    </source>
</evidence>
<keyword evidence="9 12" id="KW-0408">Iron</keyword>
<dbReference type="InterPro" id="IPR011537">
    <property type="entry name" value="NADH-UbQ_OxRdtase_suF"/>
</dbReference>
<dbReference type="PROSITE" id="PS00645">
    <property type="entry name" value="COMPLEX1_51K_2"/>
    <property type="match status" value="1"/>
</dbReference>
<keyword evidence="14" id="KW-1185">Reference proteome</keyword>
<keyword evidence="7 12" id="KW-0479">Metal-binding</keyword>
<keyword evidence="8" id="KW-1278">Translocase</keyword>
<dbReference type="Gene3D" id="1.20.1440.230">
    <property type="entry name" value="NADH-ubiquinone oxidoreductase 51kDa subunit, iron-sulphur binding domain"/>
    <property type="match status" value="1"/>
</dbReference>
<dbReference type="Gene3D" id="3.40.50.11540">
    <property type="entry name" value="NADH-ubiquinone oxidoreductase 51kDa subunit"/>
    <property type="match status" value="1"/>
</dbReference>
<dbReference type="GO" id="GO:0048038">
    <property type="term" value="F:quinone binding"/>
    <property type="evidence" value="ECO:0007669"/>
    <property type="project" value="UniProtKB-KW"/>
</dbReference>
<evidence type="ECO:0000256" key="6">
    <source>
        <dbReference type="ARBA" id="ARBA00022643"/>
    </source>
</evidence>
<dbReference type="InterPro" id="IPR011538">
    <property type="entry name" value="Nuo51_FMN-bd"/>
</dbReference>
<evidence type="ECO:0000256" key="9">
    <source>
        <dbReference type="ARBA" id="ARBA00023004"/>
    </source>
</evidence>
<dbReference type="EMBL" id="CP030032">
    <property type="protein sequence ID" value="AWV89642.1"/>
    <property type="molecule type" value="Genomic_DNA"/>
</dbReference>
<dbReference type="Pfam" id="PF01512">
    <property type="entry name" value="Complex1_51K"/>
    <property type="match status" value="1"/>
</dbReference>
<evidence type="ECO:0000313" key="14">
    <source>
        <dbReference type="Proteomes" id="UP000249799"/>
    </source>
</evidence>
<evidence type="ECO:0000313" key="13">
    <source>
        <dbReference type="EMBL" id="AWV89642.1"/>
    </source>
</evidence>
<evidence type="ECO:0000256" key="2">
    <source>
        <dbReference type="ARBA" id="ARBA00001966"/>
    </source>
</evidence>
<keyword evidence="13" id="KW-0560">Oxidoreductase</keyword>
<keyword evidence="12" id="KW-0874">Quinone</keyword>
<evidence type="ECO:0000256" key="11">
    <source>
        <dbReference type="ARBA" id="ARBA00023027"/>
    </source>
</evidence>
<dbReference type="FunFam" id="3.40.50.11540:FF:000001">
    <property type="entry name" value="NADH dehydrogenase [ubiquinone] flavoprotein 1, mitochondrial"/>
    <property type="match status" value="1"/>
</dbReference>
<evidence type="ECO:0000256" key="8">
    <source>
        <dbReference type="ARBA" id="ARBA00022967"/>
    </source>
</evidence>
<dbReference type="RefSeq" id="WP_111334470.1">
    <property type="nucleotide sequence ID" value="NZ_CP030032.1"/>
</dbReference>
<sequence>MDELYFSRNFSIPNAHTLKVYEAHGGFQALKKALTMDGPTIIDEVKKSNLRGRGGAGFPTGVKWSFMPKDSDVPMYMVVNADEGEPGTFKDRYLMELDPMRLIEGCIITAHTLGIRYGYIFVRGELQLAQRRLQAAIDECYAKGLLGKDIMGKSGFDFDLNVHSSAGAYICGEETGMIEGLEGKPGKPRLKPPFPAIVGVFGAPTLVNNVESISAIPFIIEKGGEWFASIGVEKNGGPKLYGLSGHIKKPGVYEAPSGITIRELLEEYGGGMLDGSELKAIVPGGSSCSILTADALDAPMAIEGMREFGSTMGTGCITFFDQSTCIVRLAARIAHFYHHESCGQCTPCREGSGWSAKVLDAIENGRGRMEDLELLLDMVNNVQGNTICALGDAFAVPLRSYVQVFTDEFEAHIKDGCCSFPAWGKARNTGIEVA</sequence>
<evidence type="ECO:0000256" key="1">
    <source>
        <dbReference type="ARBA" id="ARBA00001917"/>
    </source>
</evidence>
<dbReference type="EC" id="7.1.1.-" evidence="12"/>
<protein>
    <recommendedName>
        <fullName evidence="12">NADH-quinone oxidoreductase subunit F</fullName>
        <ecNumber evidence="12">7.1.1.-</ecNumber>
    </recommendedName>
</protein>